<comment type="subcellular location">
    <subcellularLocation>
        <location evidence="1">Secreted</location>
        <location evidence="1">Cell wall</location>
    </subcellularLocation>
</comment>
<evidence type="ECO:0000256" key="9">
    <source>
        <dbReference type="RuleBase" id="RU361169"/>
    </source>
</evidence>
<proteinExistence type="inferred from homology"/>
<evidence type="ECO:0000256" key="5">
    <source>
        <dbReference type="ARBA" id="ARBA00022801"/>
    </source>
</evidence>
<feature type="signal peptide" evidence="10">
    <location>
        <begin position="1"/>
        <end position="23"/>
    </location>
</feature>
<gene>
    <name evidence="11" type="ORF">AAHA92_12871</name>
</gene>
<keyword evidence="5 9" id="KW-0378">Hydrolase</keyword>
<dbReference type="Pfam" id="PF00295">
    <property type="entry name" value="Glyco_hydro_28"/>
    <property type="match status" value="1"/>
</dbReference>
<dbReference type="EC" id="3.2.1.67" evidence="11"/>
<keyword evidence="4" id="KW-0964">Secreted</keyword>
<comment type="similarity">
    <text evidence="2 9">Belongs to the glycosyl hydrolase 28 family.</text>
</comment>
<dbReference type="FunFam" id="2.160.20.10:FF:000004">
    <property type="entry name" value="Pectin lyase-like superfamily protein"/>
    <property type="match status" value="1"/>
</dbReference>
<dbReference type="Gene3D" id="2.160.20.10">
    <property type="entry name" value="Single-stranded right-handed beta-helix, Pectin lyase-like"/>
    <property type="match status" value="1"/>
</dbReference>
<keyword evidence="10" id="KW-0732">Signal</keyword>
<organism evidence="11 12">
    <name type="scientific">Salvia divinorum</name>
    <name type="common">Maria pastora</name>
    <name type="synonym">Diviner's sage</name>
    <dbReference type="NCBI Taxonomy" id="28513"/>
    <lineage>
        <taxon>Eukaryota</taxon>
        <taxon>Viridiplantae</taxon>
        <taxon>Streptophyta</taxon>
        <taxon>Embryophyta</taxon>
        <taxon>Tracheophyta</taxon>
        <taxon>Spermatophyta</taxon>
        <taxon>Magnoliopsida</taxon>
        <taxon>eudicotyledons</taxon>
        <taxon>Gunneridae</taxon>
        <taxon>Pentapetalae</taxon>
        <taxon>asterids</taxon>
        <taxon>lamiids</taxon>
        <taxon>Lamiales</taxon>
        <taxon>Lamiaceae</taxon>
        <taxon>Nepetoideae</taxon>
        <taxon>Mentheae</taxon>
        <taxon>Salviinae</taxon>
        <taxon>Salvia</taxon>
        <taxon>Salvia subgen. Calosphace</taxon>
    </lineage>
</organism>
<evidence type="ECO:0000256" key="4">
    <source>
        <dbReference type="ARBA" id="ARBA00022525"/>
    </source>
</evidence>
<dbReference type="InterPro" id="IPR006626">
    <property type="entry name" value="PbH1"/>
</dbReference>
<feature type="active site" evidence="8">
    <location>
        <position position="240"/>
    </location>
</feature>
<keyword evidence="12" id="KW-1185">Reference proteome</keyword>
<evidence type="ECO:0000256" key="8">
    <source>
        <dbReference type="PROSITE-ProRule" id="PRU10052"/>
    </source>
</evidence>
<reference evidence="11 12" key="1">
    <citation type="submission" date="2024-06" db="EMBL/GenBank/DDBJ databases">
        <title>A chromosome level genome sequence of Diviner's sage (Salvia divinorum).</title>
        <authorList>
            <person name="Ford S.A."/>
            <person name="Ro D.-K."/>
            <person name="Ness R.W."/>
            <person name="Phillips M.A."/>
        </authorList>
    </citation>
    <scope>NUCLEOTIDE SEQUENCE [LARGE SCALE GENOMIC DNA]</scope>
    <source>
        <strain evidence="11">SAF-2024a</strain>
        <tissue evidence="11">Leaf</tissue>
    </source>
</reference>
<dbReference type="GO" id="GO:0047911">
    <property type="term" value="F:galacturan 1,4-alpha-galacturonidase activity"/>
    <property type="evidence" value="ECO:0007669"/>
    <property type="project" value="UniProtKB-EC"/>
</dbReference>
<evidence type="ECO:0000256" key="6">
    <source>
        <dbReference type="ARBA" id="ARBA00023295"/>
    </source>
</evidence>
<evidence type="ECO:0000313" key="12">
    <source>
        <dbReference type="Proteomes" id="UP001567538"/>
    </source>
</evidence>
<dbReference type="PANTHER" id="PTHR31375">
    <property type="match status" value="1"/>
</dbReference>
<evidence type="ECO:0000313" key="11">
    <source>
        <dbReference type="EMBL" id="KAL1552023.1"/>
    </source>
</evidence>
<keyword evidence="6 9" id="KW-0326">Glycosidase</keyword>
<keyword evidence="3" id="KW-0134">Cell wall</keyword>
<evidence type="ECO:0000256" key="2">
    <source>
        <dbReference type="ARBA" id="ARBA00008834"/>
    </source>
</evidence>
<dbReference type="SUPFAM" id="SSF51126">
    <property type="entry name" value="Pectin lyase-like"/>
    <property type="match status" value="1"/>
</dbReference>
<evidence type="ECO:0000256" key="1">
    <source>
        <dbReference type="ARBA" id="ARBA00004191"/>
    </source>
</evidence>
<keyword evidence="7" id="KW-0961">Cell wall biogenesis/degradation</keyword>
<feature type="chain" id="PRO_5044783074" evidence="10">
    <location>
        <begin position="24"/>
        <end position="402"/>
    </location>
</feature>
<evidence type="ECO:0000256" key="3">
    <source>
        <dbReference type="ARBA" id="ARBA00022512"/>
    </source>
</evidence>
<name>A0ABD1H9S8_SALDI</name>
<dbReference type="EMBL" id="JBEAFC010000006">
    <property type="protein sequence ID" value="KAL1552023.1"/>
    <property type="molecule type" value="Genomic_DNA"/>
</dbReference>
<dbReference type="SMART" id="SM00710">
    <property type="entry name" value="PbH1"/>
    <property type="match status" value="6"/>
</dbReference>
<dbReference type="AlphaFoldDB" id="A0ABD1H9S8"/>
<dbReference type="InterPro" id="IPR000743">
    <property type="entry name" value="Glyco_hydro_28"/>
</dbReference>
<dbReference type="InterPro" id="IPR012334">
    <property type="entry name" value="Pectin_lyas_fold"/>
</dbReference>
<evidence type="ECO:0000256" key="10">
    <source>
        <dbReference type="SAM" id="SignalP"/>
    </source>
</evidence>
<dbReference type="Proteomes" id="UP001567538">
    <property type="component" value="Unassembled WGS sequence"/>
</dbReference>
<dbReference type="GO" id="GO:0071555">
    <property type="term" value="P:cell wall organization"/>
    <property type="evidence" value="ECO:0007669"/>
    <property type="project" value="UniProtKB-KW"/>
</dbReference>
<dbReference type="InterPro" id="IPR011050">
    <property type="entry name" value="Pectin_lyase_fold/virulence"/>
</dbReference>
<accession>A0ABD1H9S8</accession>
<comment type="caution">
    <text evidence="11">The sequence shown here is derived from an EMBL/GenBank/DDBJ whole genome shotgun (WGS) entry which is preliminary data.</text>
</comment>
<protein>
    <submittedName>
        <fullName evidence="11">Galacturonan 1,4-alpha-galacturonidase</fullName>
        <ecNumber evidence="11">3.2.1.67</ecNumber>
    </submittedName>
</protein>
<sequence>MKIQRSIVVSIVLVMQLLLEANSLAVFDITKYGAKPGGPDISVALMKAWKDAMASTVASQVLIPRGDWTLSQADMSGPNKAPINLEVKGNLKAYPDLAAAKSSAWIRISKVDSLTISGGGVLDGQGQETWKRNDCGTKKACVKPPINLFLKSITNSIIHDITTKDSKFFHANCVESRNVTFQRFTVSAPGDSKNTDGLHMARSNSITVIDSVIGTGDDCISMGDGLSNIIVKNITCGPGHGISIGSLGKYTYETDVKGIRVEGCTLSSTTNGIRIKTFPSSPIAITVSDIHFVGITMVNVSRPIIFDQEYCPGKPCPVAKPSQIKISDVEIEGITGTSATSEVVTFVCSKDKPCDNIRIGAIDLKYIGKKPKPVTTRCQNIKPIFTATQNPPICSAPRPSTT</sequence>
<evidence type="ECO:0000256" key="7">
    <source>
        <dbReference type="ARBA" id="ARBA00023316"/>
    </source>
</evidence>
<dbReference type="PROSITE" id="PS00502">
    <property type="entry name" value="POLYGALACTURONASE"/>
    <property type="match status" value="1"/>
</dbReference>